<sequence length="316" mass="35638">MGKRKNSLNSNVSKDDSVTWTPQMDDVLIDAFVHQNNIGNRVGGTFTSKAHDNILKEVSEKFPEVSFDKAKIKNRMKYIKRGFGPCYDIFKNGLSGFSWNSATSTWGASADVWKKLLEKHPEATPWMNKPVRNYKKLASLYGNDRATLEDTETAAEVRERIAQLNDEEIEVQEAENIEEVDLLISQNQASLGGHNISPESLLINKTVEGASTSKKKQKINKINDDEAAYIKESFKSVADAIERSTSELVKSNQRLQIPESEIWAYLEELQLDDEEVKNDAYLYLTENPAKLGAFLGCPTQSRKRILLKMLQNSKSA</sequence>
<evidence type="ECO:0000259" key="1">
    <source>
        <dbReference type="Pfam" id="PF12776"/>
    </source>
</evidence>
<dbReference type="PANTHER" id="PTHR46929:SF13">
    <property type="entry name" value="MYB_SANT-LIKE DNA-BINDING DOMAIN PROTEIN"/>
    <property type="match status" value="1"/>
</dbReference>
<dbReference type="InterPro" id="IPR024752">
    <property type="entry name" value="Myb/SANT-like_dom"/>
</dbReference>
<feature type="domain" description="Myb/SANT-like" evidence="1">
    <location>
        <begin position="19"/>
        <end position="115"/>
    </location>
</feature>
<keyword evidence="3" id="KW-1185">Reference proteome</keyword>
<reference evidence="2 3" key="1">
    <citation type="journal article" date="2022" name="Cell">
        <title>Repeat-based holocentromeres influence genome architecture and karyotype evolution.</title>
        <authorList>
            <person name="Hofstatter P.G."/>
            <person name="Thangavel G."/>
            <person name="Lux T."/>
            <person name="Neumann P."/>
            <person name="Vondrak T."/>
            <person name="Novak P."/>
            <person name="Zhang M."/>
            <person name="Costa L."/>
            <person name="Castellani M."/>
            <person name="Scott A."/>
            <person name="Toegelov H."/>
            <person name="Fuchs J."/>
            <person name="Mata-Sucre Y."/>
            <person name="Dias Y."/>
            <person name="Vanzela A.L.L."/>
            <person name="Huettel B."/>
            <person name="Almeida C.C.S."/>
            <person name="Simkova H."/>
            <person name="Souza G."/>
            <person name="Pedrosa-Harand A."/>
            <person name="Macas J."/>
            <person name="Mayer K.F.X."/>
            <person name="Houben A."/>
            <person name="Marques A."/>
        </authorList>
    </citation>
    <scope>NUCLEOTIDE SEQUENCE [LARGE SCALE GENOMIC DNA]</scope>
    <source>
        <strain evidence="2">RhyTen1mFocal</strain>
    </source>
</reference>
<dbReference type="Proteomes" id="UP001210211">
    <property type="component" value="Unassembled WGS sequence"/>
</dbReference>
<evidence type="ECO:0000313" key="3">
    <source>
        <dbReference type="Proteomes" id="UP001210211"/>
    </source>
</evidence>
<name>A0AAD5WC24_9POAL</name>
<organism evidence="2 3">
    <name type="scientific">Rhynchospora tenuis</name>
    <dbReference type="NCBI Taxonomy" id="198213"/>
    <lineage>
        <taxon>Eukaryota</taxon>
        <taxon>Viridiplantae</taxon>
        <taxon>Streptophyta</taxon>
        <taxon>Embryophyta</taxon>
        <taxon>Tracheophyta</taxon>
        <taxon>Spermatophyta</taxon>
        <taxon>Magnoliopsida</taxon>
        <taxon>Liliopsida</taxon>
        <taxon>Poales</taxon>
        <taxon>Cyperaceae</taxon>
        <taxon>Cyperoideae</taxon>
        <taxon>Rhynchosporeae</taxon>
        <taxon>Rhynchospora</taxon>
    </lineage>
</organism>
<dbReference type="PANTHER" id="PTHR46929">
    <property type="entry name" value="EXPRESSED PROTEIN"/>
    <property type="match status" value="1"/>
</dbReference>
<evidence type="ECO:0000313" key="2">
    <source>
        <dbReference type="EMBL" id="KAJ3685960.1"/>
    </source>
</evidence>
<gene>
    <name evidence="2" type="ORF">LUZ61_015124</name>
</gene>
<dbReference type="EMBL" id="JAMRDG010000002">
    <property type="protein sequence ID" value="KAJ3685960.1"/>
    <property type="molecule type" value="Genomic_DNA"/>
</dbReference>
<dbReference type="AlphaFoldDB" id="A0AAD5WC24"/>
<protein>
    <recommendedName>
        <fullName evidence="1">Myb/SANT-like domain-containing protein</fullName>
    </recommendedName>
</protein>
<accession>A0AAD5WC24</accession>
<proteinExistence type="predicted"/>
<comment type="caution">
    <text evidence="2">The sequence shown here is derived from an EMBL/GenBank/DDBJ whole genome shotgun (WGS) entry which is preliminary data.</text>
</comment>
<dbReference type="Pfam" id="PF12776">
    <property type="entry name" value="Myb_DNA-bind_3"/>
    <property type="match status" value="1"/>
</dbReference>